<feature type="coiled-coil region" evidence="2">
    <location>
        <begin position="151"/>
        <end position="178"/>
    </location>
</feature>
<keyword evidence="6" id="KW-1185">Reference proteome</keyword>
<evidence type="ECO:0000256" key="2">
    <source>
        <dbReference type="SAM" id="Coils"/>
    </source>
</evidence>
<reference evidence="5" key="1">
    <citation type="submission" date="2022-06" db="EMBL/GenBank/DDBJ databases">
        <title>Aeoliella straminimaris, a novel planctomycete from sediments.</title>
        <authorList>
            <person name="Vitorino I.R."/>
            <person name="Lage O.M."/>
        </authorList>
    </citation>
    <scope>NUCLEOTIDE SEQUENCE</scope>
    <source>
        <strain evidence="5">ICT_H6.2</strain>
    </source>
</reference>
<proteinExistence type="inferred from homology"/>
<feature type="chain" id="PRO_5040914128" evidence="4">
    <location>
        <begin position="22"/>
        <end position="471"/>
    </location>
</feature>
<evidence type="ECO:0000256" key="3">
    <source>
        <dbReference type="SAM" id="MobiDB-lite"/>
    </source>
</evidence>
<dbReference type="InterPro" id="IPR003423">
    <property type="entry name" value="OMP_efflux"/>
</dbReference>
<gene>
    <name evidence="5" type="ORF">NG895_02275</name>
</gene>
<comment type="similarity">
    <text evidence="1">Belongs to the outer membrane factor (OMF) (TC 1.B.17) family.</text>
</comment>
<dbReference type="InterPro" id="IPR010131">
    <property type="entry name" value="MdtP/NodT-like"/>
</dbReference>
<evidence type="ECO:0000313" key="5">
    <source>
        <dbReference type="EMBL" id="MCO6042723.1"/>
    </source>
</evidence>
<dbReference type="PROSITE" id="PS51257">
    <property type="entry name" value="PROKAR_LIPOPROTEIN"/>
    <property type="match status" value="1"/>
</dbReference>
<comment type="caution">
    <text evidence="5">The sequence shown here is derived from an EMBL/GenBank/DDBJ whole genome shotgun (WGS) entry which is preliminary data.</text>
</comment>
<dbReference type="GO" id="GO:0015562">
    <property type="term" value="F:efflux transmembrane transporter activity"/>
    <property type="evidence" value="ECO:0007669"/>
    <property type="project" value="InterPro"/>
</dbReference>
<keyword evidence="4" id="KW-0732">Signal</keyword>
<dbReference type="RefSeq" id="WP_252850818.1">
    <property type="nucleotide sequence ID" value="NZ_JAMXLR010000006.1"/>
</dbReference>
<dbReference type="PANTHER" id="PTHR30203">
    <property type="entry name" value="OUTER MEMBRANE CATION EFFLUX PROTEIN"/>
    <property type="match status" value="1"/>
</dbReference>
<feature type="compositionally biased region" description="Polar residues" evidence="3">
    <location>
        <begin position="57"/>
        <end position="66"/>
    </location>
</feature>
<dbReference type="EMBL" id="JAMXLR010000006">
    <property type="protein sequence ID" value="MCO6042723.1"/>
    <property type="molecule type" value="Genomic_DNA"/>
</dbReference>
<accession>A0A9X2F6T1</accession>
<dbReference type="PANTHER" id="PTHR30203:SF24">
    <property type="entry name" value="BLR4935 PROTEIN"/>
    <property type="match status" value="1"/>
</dbReference>
<dbReference type="Pfam" id="PF02321">
    <property type="entry name" value="OEP"/>
    <property type="match status" value="1"/>
</dbReference>
<dbReference type="SUPFAM" id="SSF56954">
    <property type="entry name" value="Outer membrane efflux proteins (OEP)"/>
    <property type="match status" value="1"/>
</dbReference>
<feature type="signal peptide" evidence="4">
    <location>
        <begin position="1"/>
        <end position="21"/>
    </location>
</feature>
<name>A0A9X2F6T1_9BACT</name>
<dbReference type="Gene3D" id="1.20.1600.10">
    <property type="entry name" value="Outer membrane efflux proteins (OEP)"/>
    <property type="match status" value="1"/>
</dbReference>
<keyword evidence="2" id="KW-0175">Coiled coil</keyword>
<protein>
    <submittedName>
        <fullName evidence="5">TolC family protein</fullName>
    </submittedName>
</protein>
<evidence type="ECO:0000256" key="4">
    <source>
        <dbReference type="SAM" id="SignalP"/>
    </source>
</evidence>
<sequence>MVIDRLLLSLPLLLAVGCASGPTVSKDALGPPAVVDEVLSAKESSIHLVDYEPADSSLEQPRLTQDSDADKGNREQIFPTAPLTLEAIEGMALSSNPSIGQAEARVRALRGKWVQVGLPPNPTVGYVAGEIGDQGHAGQQGGYAGQQFITAHKLERNRAVVAAEIDKAQAELTATRQQVQTDVRLKYYAALVAQRRLDVTDELVEVSSEAVRASKSLVEAQEVPVAGLLQTEIQEQNAIVLRRTSENALERAWRQLVAVAGTPGLPRQPLEGDVTTLPAELDWQSELMRLQSSSPEVATAIANVERAQRELNRARVEPVPNVSTQVSVQQDTASDTTIAGVQVGIPLPIWNRNQGGIRQAQAEVTEANRNLNRIELSLEQRLAEVVQQYADARVTASTYSTDILSRSERTLDLVQQGYEQGEVGYLDLLTAQRTYFQTNLAYLDALNSLWESYLKIDGLLLSGSLDSLGQQ</sequence>
<organism evidence="5 6">
    <name type="scientific">Aeoliella straminimaris</name>
    <dbReference type="NCBI Taxonomy" id="2954799"/>
    <lineage>
        <taxon>Bacteria</taxon>
        <taxon>Pseudomonadati</taxon>
        <taxon>Planctomycetota</taxon>
        <taxon>Planctomycetia</taxon>
        <taxon>Pirellulales</taxon>
        <taxon>Lacipirellulaceae</taxon>
        <taxon>Aeoliella</taxon>
    </lineage>
</organism>
<evidence type="ECO:0000256" key="1">
    <source>
        <dbReference type="ARBA" id="ARBA00007613"/>
    </source>
</evidence>
<evidence type="ECO:0000313" key="6">
    <source>
        <dbReference type="Proteomes" id="UP001155241"/>
    </source>
</evidence>
<dbReference type="Proteomes" id="UP001155241">
    <property type="component" value="Unassembled WGS sequence"/>
</dbReference>
<feature type="region of interest" description="Disordered" evidence="3">
    <location>
        <begin position="52"/>
        <end position="74"/>
    </location>
</feature>
<dbReference type="AlphaFoldDB" id="A0A9X2F6T1"/>